<evidence type="ECO:0000313" key="3">
    <source>
        <dbReference type="EMBL" id="MEN3068920.1"/>
    </source>
</evidence>
<feature type="region of interest" description="Disordered" evidence="1">
    <location>
        <begin position="197"/>
        <end position="294"/>
    </location>
</feature>
<sequence length="495" mass="50098">MAEAQVSPVIPLSPVAALPGGNARMNANAADNASSDFARVLQDKQSAMTPAPSQAELAQQSPLAKTTQGAQKPAANAARKPQEGSQNSEKTTAEKPADTAEATPEAAPESPKTPAEPADAAQRSAEEVPAAPLLNPADKPLSPAEMAQMLSAAGIQAQASQQLGRNTPATTTEASDTAAIIASANVPTRFSAAGAKLEDASDAAAAAASTVPDSAAALPPNPATLSTTTEKPAATTANLASPTEKSALPLGDSPRAGNGGAQQEQSPGERREGAAQSDSHSSGKPLLELANAGGSDKIAQDRLAASKSDFASALEQASAGNEQVGNTMLQQTASSNLQGVPHAAAPQHAINTPVGRHGWAEEVSQQVVWSSKNDNGRADLVLTPPQMGRIEISINLNGDQASASFVAQNPVAREALQDAMPRLREALAQSGIQLGQADVSAGQSGQSGQSHQSAQSNPYGSNRRGSNSLAASGGIGELRSTSWTRQGNGLVDTFA</sequence>
<feature type="domain" description="Flagellar hook-length control protein-like C-terminal" evidence="2">
    <location>
        <begin position="365"/>
        <end position="447"/>
    </location>
</feature>
<feature type="compositionally biased region" description="Polar residues" evidence="1">
    <location>
        <begin position="43"/>
        <end position="70"/>
    </location>
</feature>
<dbReference type="EMBL" id="JBDIVE010000005">
    <property type="protein sequence ID" value="MEN3068920.1"/>
    <property type="molecule type" value="Genomic_DNA"/>
</dbReference>
<name>A0ABU9YYW5_9RHOO</name>
<accession>A0ABU9YYW5</accession>
<evidence type="ECO:0000259" key="2">
    <source>
        <dbReference type="Pfam" id="PF02120"/>
    </source>
</evidence>
<dbReference type="Pfam" id="PF02120">
    <property type="entry name" value="Flg_hook"/>
    <property type="match status" value="1"/>
</dbReference>
<keyword evidence="3" id="KW-0282">Flagellum</keyword>
<gene>
    <name evidence="3" type="ORF">ABDB84_10555</name>
</gene>
<protein>
    <submittedName>
        <fullName evidence="3">Flagellar hook-length control protein FliK</fullName>
    </submittedName>
</protein>
<dbReference type="PANTHER" id="PTHR37533">
    <property type="entry name" value="FLAGELLAR HOOK-LENGTH CONTROL PROTEIN"/>
    <property type="match status" value="1"/>
</dbReference>
<dbReference type="Proteomes" id="UP001410394">
    <property type="component" value="Unassembled WGS sequence"/>
</dbReference>
<evidence type="ECO:0000313" key="4">
    <source>
        <dbReference type="Proteomes" id="UP001410394"/>
    </source>
</evidence>
<dbReference type="Gene3D" id="3.30.750.140">
    <property type="match status" value="1"/>
</dbReference>
<dbReference type="RefSeq" id="WP_345919691.1">
    <property type="nucleotide sequence ID" value="NZ_JBDIVE010000005.1"/>
</dbReference>
<keyword evidence="3" id="KW-0969">Cilium</keyword>
<reference evidence="3 4" key="1">
    <citation type="journal article" date="2018" name="Int. J. Syst. Evol. Microbiol.">
        <title>Uliginosibacterium sediminicola sp. nov., isolated from freshwater sediment.</title>
        <authorList>
            <person name="Hwang W.M."/>
            <person name="Kim S.M."/>
            <person name="Kang K."/>
            <person name="Ahn T.Y."/>
        </authorList>
    </citation>
    <scope>NUCLEOTIDE SEQUENCE [LARGE SCALE GENOMIC DNA]</scope>
    <source>
        <strain evidence="3 4">M1-21</strain>
    </source>
</reference>
<dbReference type="CDD" id="cd17470">
    <property type="entry name" value="T3SS_Flik_C"/>
    <property type="match status" value="1"/>
</dbReference>
<feature type="compositionally biased region" description="Low complexity" evidence="1">
    <location>
        <begin position="99"/>
        <end position="118"/>
    </location>
</feature>
<dbReference type="InterPro" id="IPR021136">
    <property type="entry name" value="Flagellar_hook_control-like_C"/>
</dbReference>
<feature type="compositionally biased region" description="Polar residues" evidence="1">
    <location>
        <begin position="223"/>
        <end position="244"/>
    </location>
</feature>
<proteinExistence type="predicted"/>
<feature type="compositionally biased region" description="Polar residues" evidence="1">
    <location>
        <begin position="165"/>
        <end position="174"/>
    </location>
</feature>
<keyword evidence="3" id="KW-0966">Cell projection</keyword>
<feature type="compositionally biased region" description="Polar residues" evidence="1">
    <location>
        <begin position="457"/>
        <end position="470"/>
    </location>
</feature>
<feature type="compositionally biased region" description="Low complexity" evidence="1">
    <location>
        <begin position="202"/>
        <end position="217"/>
    </location>
</feature>
<organism evidence="3 4">
    <name type="scientific">Uliginosibacterium sediminicola</name>
    <dbReference type="NCBI Taxonomy" id="2024550"/>
    <lineage>
        <taxon>Bacteria</taxon>
        <taxon>Pseudomonadati</taxon>
        <taxon>Pseudomonadota</taxon>
        <taxon>Betaproteobacteria</taxon>
        <taxon>Rhodocyclales</taxon>
        <taxon>Zoogloeaceae</taxon>
        <taxon>Uliginosibacterium</taxon>
    </lineage>
</organism>
<keyword evidence="4" id="KW-1185">Reference proteome</keyword>
<dbReference type="InterPro" id="IPR052563">
    <property type="entry name" value="FliK"/>
</dbReference>
<feature type="region of interest" description="Disordered" evidence="1">
    <location>
        <begin position="437"/>
        <end position="473"/>
    </location>
</feature>
<evidence type="ECO:0000256" key="1">
    <source>
        <dbReference type="SAM" id="MobiDB-lite"/>
    </source>
</evidence>
<feature type="compositionally biased region" description="Low complexity" evidence="1">
    <location>
        <begin position="437"/>
        <end position="456"/>
    </location>
</feature>
<feature type="region of interest" description="Disordered" evidence="1">
    <location>
        <begin position="36"/>
        <end position="174"/>
    </location>
</feature>
<dbReference type="InterPro" id="IPR038610">
    <property type="entry name" value="FliK-like_C_sf"/>
</dbReference>
<feature type="compositionally biased region" description="Low complexity" evidence="1">
    <location>
        <begin position="150"/>
        <end position="164"/>
    </location>
</feature>
<comment type="caution">
    <text evidence="3">The sequence shown here is derived from an EMBL/GenBank/DDBJ whole genome shotgun (WGS) entry which is preliminary data.</text>
</comment>
<dbReference type="PANTHER" id="PTHR37533:SF2">
    <property type="entry name" value="FLAGELLAR HOOK-LENGTH CONTROL PROTEIN"/>
    <property type="match status" value="1"/>
</dbReference>